<evidence type="ECO:0000313" key="1">
    <source>
        <dbReference type="Proteomes" id="UP000887576"/>
    </source>
</evidence>
<organism evidence="1 2">
    <name type="scientific">Panagrolaimus sp. JU765</name>
    <dbReference type="NCBI Taxonomy" id="591449"/>
    <lineage>
        <taxon>Eukaryota</taxon>
        <taxon>Metazoa</taxon>
        <taxon>Ecdysozoa</taxon>
        <taxon>Nematoda</taxon>
        <taxon>Chromadorea</taxon>
        <taxon>Rhabditida</taxon>
        <taxon>Tylenchina</taxon>
        <taxon>Panagrolaimomorpha</taxon>
        <taxon>Panagrolaimoidea</taxon>
        <taxon>Panagrolaimidae</taxon>
        <taxon>Panagrolaimus</taxon>
    </lineage>
</organism>
<dbReference type="Proteomes" id="UP000887576">
    <property type="component" value="Unplaced"/>
</dbReference>
<name>A0AC34QK01_9BILA</name>
<accession>A0AC34QK01</accession>
<dbReference type="WBParaSite" id="JU765_v2.g16976.t1">
    <property type="protein sequence ID" value="JU765_v2.g16976.t1"/>
    <property type="gene ID" value="JU765_v2.g16976"/>
</dbReference>
<protein>
    <submittedName>
        <fullName evidence="2">DNA/RNA-binding protein Alba-like domain-containing protein</fullName>
    </submittedName>
</protein>
<sequence length="188" mass="21456">MIGVALLRRRAQAVKLSALFNLQSLLIVLLLLICTCTYLRAVVPRIIDRQKEGIGGIFWKCARIGERLSLWCYCFFNMTSNNCVHRSIDRKTKLNDILITKKTNFACQIKKCRNLLDTKTDSIRLQATGAAIPRAIQLCSELNRCMKNTISFDIKTTTLLAKDSVENGKSLNERCVSLILIRVSRRRY</sequence>
<proteinExistence type="predicted"/>
<evidence type="ECO:0000313" key="2">
    <source>
        <dbReference type="WBParaSite" id="JU765_v2.g16976.t1"/>
    </source>
</evidence>
<reference evidence="2" key="1">
    <citation type="submission" date="2022-11" db="UniProtKB">
        <authorList>
            <consortium name="WormBaseParasite"/>
        </authorList>
    </citation>
    <scope>IDENTIFICATION</scope>
</reference>